<dbReference type="PROSITE" id="PS00135">
    <property type="entry name" value="TRYPSIN_SER"/>
    <property type="match status" value="1"/>
</dbReference>
<keyword evidence="5" id="KW-1185">Reference proteome</keyword>
<reference evidence="4" key="1">
    <citation type="journal article" date="2023" name="Mol. Biol. Evol.">
        <title>Third-Generation Sequencing Reveals the Adaptive Role of the Epigenome in Three Deep-Sea Polychaetes.</title>
        <authorList>
            <person name="Perez M."/>
            <person name="Aroh O."/>
            <person name="Sun Y."/>
            <person name="Lan Y."/>
            <person name="Juniper S.K."/>
            <person name="Young C.R."/>
            <person name="Angers B."/>
            <person name="Qian P.Y."/>
        </authorList>
    </citation>
    <scope>NUCLEOTIDE SEQUENCE</scope>
    <source>
        <strain evidence="4">P08H-3</strain>
    </source>
</reference>
<dbReference type="SUPFAM" id="SSF50494">
    <property type="entry name" value="Trypsin-like serine proteases"/>
    <property type="match status" value="1"/>
</dbReference>
<evidence type="ECO:0000256" key="1">
    <source>
        <dbReference type="ARBA" id="ARBA00023157"/>
    </source>
</evidence>
<dbReference type="InterPro" id="IPR043504">
    <property type="entry name" value="Peptidase_S1_PA_chymotrypsin"/>
</dbReference>
<dbReference type="InterPro" id="IPR001254">
    <property type="entry name" value="Trypsin_dom"/>
</dbReference>
<name>A0AAD9KD92_9ANNE</name>
<dbReference type="GO" id="GO:0004252">
    <property type="term" value="F:serine-type endopeptidase activity"/>
    <property type="evidence" value="ECO:0007669"/>
    <property type="project" value="InterPro"/>
</dbReference>
<dbReference type="InterPro" id="IPR033116">
    <property type="entry name" value="TRYPSIN_SER"/>
</dbReference>
<dbReference type="Pfam" id="PF00089">
    <property type="entry name" value="Trypsin"/>
    <property type="match status" value="1"/>
</dbReference>
<dbReference type="PANTHER" id="PTHR24252">
    <property type="entry name" value="ACROSIN-RELATED"/>
    <property type="match status" value="1"/>
</dbReference>
<dbReference type="FunFam" id="2.40.10.10:FF:000002">
    <property type="entry name" value="Transmembrane protease serine"/>
    <property type="match status" value="1"/>
</dbReference>
<dbReference type="EMBL" id="JAODUP010000012">
    <property type="protein sequence ID" value="KAK2169064.1"/>
    <property type="molecule type" value="Genomic_DNA"/>
</dbReference>
<dbReference type="CDD" id="cd00190">
    <property type="entry name" value="Tryp_SPc"/>
    <property type="match status" value="1"/>
</dbReference>
<evidence type="ECO:0000313" key="4">
    <source>
        <dbReference type="EMBL" id="KAK2169064.1"/>
    </source>
</evidence>
<dbReference type="Proteomes" id="UP001208570">
    <property type="component" value="Unassembled WGS sequence"/>
</dbReference>
<evidence type="ECO:0000313" key="5">
    <source>
        <dbReference type="Proteomes" id="UP001208570"/>
    </source>
</evidence>
<dbReference type="PRINTS" id="PR00722">
    <property type="entry name" value="CHYMOTRYPSIN"/>
</dbReference>
<dbReference type="InterPro" id="IPR001314">
    <property type="entry name" value="Peptidase_S1A"/>
</dbReference>
<comment type="similarity">
    <text evidence="2">Belongs to the peptidase S1 family. CLIP subfamily.</text>
</comment>
<organism evidence="4 5">
    <name type="scientific">Paralvinella palmiformis</name>
    <dbReference type="NCBI Taxonomy" id="53620"/>
    <lineage>
        <taxon>Eukaryota</taxon>
        <taxon>Metazoa</taxon>
        <taxon>Spiralia</taxon>
        <taxon>Lophotrochozoa</taxon>
        <taxon>Annelida</taxon>
        <taxon>Polychaeta</taxon>
        <taxon>Sedentaria</taxon>
        <taxon>Canalipalpata</taxon>
        <taxon>Terebellida</taxon>
        <taxon>Terebelliformia</taxon>
        <taxon>Alvinellidae</taxon>
        <taxon>Paralvinella</taxon>
    </lineage>
</organism>
<comment type="caution">
    <text evidence="4">The sequence shown here is derived from an EMBL/GenBank/DDBJ whole genome shotgun (WGS) entry which is preliminary data.</text>
</comment>
<sequence length="327" mass="37968">RLVVLGDYDRRIMPPDSLFHIRKMIIHDDYDSRPYMRMISRCPNLLVFSSVTVHFSYFRTRRRMRIVTYSCCEGQVLDGRKCLFSINKIKLPSDTNCGRSKYPDAGGLVPTDRQRFIIGGRVSREHEFPWQIMFLHRHYVVIGEHDRSSLPSDGVHRIVHVIIHEDYERTNTYIKNDIALLVVARPIIFNQNVQPICLPRMEKHYYDNKRAIVTGWGDTIRGGETSLVLRYAWLTIHPQAYCRRYIRIHSFEESMMCASDNIGARSKDSCQGDSGGPLAYKNDHKGNTFELAGIISWGFSCALGYPGVYTRVTEFISWINRAIEMYN</sequence>
<dbReference type="AlphaFoldDB" id="A0AAD9KD92"/>
<dbReference type="GO" id="GO:0006508">
    <property type="term" value="P:proteolysis"/>
    <property type="evidence" value="ECO:0007669"/>
    <property type="project" value="InterPro"/>
</dbReference>
<dbReference type="InterPro" id="IPR009003">
    <property type="entry name" value="Peptidase_S1_PA"/>
</dbReference>
<gene>
    <name evidence="4" type="ORF">LSH36_12g06000</name>
</gene>
<protein>
    <recommendedName>
        <fullName evidence="3">Peptidase S1 domain-containing protein</fullName>
    </recommendedName>
</protein>
<keyword evidence="1" id="KW-1015">Disulfide bond</keyword>
<dbReference type="SMART" id="SM00020">
    <property type="entry name" value="Tryp_SPc"/>
    <property type="match status" value="1"/>
</dbReference>
<dbReference type="Gene3D" id="2.40.10.10">
    <property type="entry name" value="Trypsin-like serine proteases"/>
    <property type="match status" value="1"/>
</dbReference>
<feature type="domain" description="Peptidase S1" evidence="3">
    <location>
        <begin position="76"/>
        <end position="324"/>
    </location>
</feature>
<accession>A0AAD9KD92</accession>
<feature type="non-terminal residue" evidence="4">
    <location>
        <position position="1"/>
    </location>
</feature>
<dbReference type="PROSITE" id="PS50240">
    <property type="entry name" value="TRYPSIN_DOM"/>
    <property type="match status" value="1"/>
</dbReference>
<dbReference type="PANTHER" id="PTHR24252:SF7">
    <property type="entry name" value="HYALIN"/>
    <property type="match status" value="1"/>
</dbReference>
<evidence type="ECO:0000256" key="2">
    <source>
        <dbReference type="ARBA" id="ARBA00024195"/>
    </source>
</evidence>
<proteinExistence type="inferred from homology"/>
<evidence type="ECO:0000259" key="3">
    <source>
        <dbReference type="PROSITE" id="PS50240"/>
    </source>
</evidence>